<comment type="caution">
    <text evidence="1">The sequence shown here is derived from an EMBL/GenBank/DDBJ whole genome shotgun (WGS) entry which is preliminary data.</text>
</comment>
<dbReference type="AlphaFoldDB" id="A0A0D0TRE2"/>
<reference evidence="1 2" key="1">
    <citation type="submission" date="2015-01" db="EMBL/GenBank/DDBJ databases">
        <title>Genome sequence of the beneficial rhizobacterium Pseudomonas fluorescens 2-79.</title>
        <authorList>
            <person name="Thuermer A."/>
            <person name="Daniel R."/>
        </authorList>
    </citation>
    <scope>NUCLEOTIDE SEQUENCE [LARGE SCALE GENOMIC DNA]</scope>
    <source>
        <strain evidence="1 2">2-79</strain>
    </source>
</reference>
<evidence type="ECO:0000313" key="2">
    <source>
        <dbReference type="Proteomes" id="UP000032210"/>
    </source>
</evidence>
<sequence length="104" mass="11671">MFIRGNTYKAWAEKALEEECFTQEVENGCHIEVRAREREDADIEVLVSVYTATGQCVVERTRQLPGAEWTVHDALKRGIDQAERIAGGESGRLPCADAHVHDDD</sequence>
<name>A0A0D0TRE2_PSEFL</name>
<dbReference type="EMBL" id="JXCQ01000002">
    <property type="protein sequence ID" value="KIR24319.1"/>
    <property type="molecule type" value="Genomic_DNA"/>
</dbReference>
<accession>A0A0D0TRE2</accession>
<dbReference type="PATRIC" id="fig|294.125.peg.216"/>
<dbReference type="RefSeq" id="WP_043046419.1">
    <property type="nucleotide sequence ID" value="NZ_JXCQ01000002.1"/>
</dbReference>
<protein>
    <submittedName>
        <fullName evidence="1">Uncharacterized protein</fullName>
    </submittedName>
</protein>
<organism evidence="1 2">
    <name type="scientific">Pseudomonas fluorescens</name>
    <dbReference type="NCBI Taxonomy" id="294"/>
    <lineage>
        <taxon>Bacteria</taxon>
        <taxon>Pseudomonadati</taxon>
        <taxon>Pseudomonadota</taxon>
        <taxon>Gammaproteobacteria</taxon>
        <taxon>Pseudomonadales</taxon>
        <taxon>Pseudomonadaceae</taxon>
        <taxon>Pseudomonas</taxon>
    </lineage>
</organism>
<dbReference type="Proteomes" id="UP000032210">
    <property type="component" value="Unassembled WGS sequence"/>
</dbReference>
<proteinExistence type="predicted"/>
<gene>
    <name evidence="1" type="ORF">PFLU3_02110</name>
</gene>
<evidence type="ECO:0000313" key="1">
    <source>
        <dbReference type="EMBL" id="KIR24319.1"/>
    </source>
</evidence>